<keyword evidence="1" id="KW-0808">Transferase</keyword>
<accession>A0A8H3QRR9</accession>
<dbReference type="EMBL" id="BLAL01000191">
    <property type="protein sequence ID" value="GES89778.1"/>
    <property type="molecule type" value="Genomic_DNA"/>
</dbReference>
<organism evidence="1 2">
    <name type="scientific">Rhizophagus clarus</name>
    <dbReference type="NCBI Taxonomy" id="94130"/>
    <lineage>
        <taxon>Eukaryota</taxon>
        <taxon>Fungi</taxon>
        <taxon>Fungi incertae sedis</taxon>
        <taxon>Mucoromycota</taxon>
        <taxon>Glomeromycotina</taxon>
        <taxon>Glomeromycetes</taxon>
        <taxon>Glomerales</taxon>
        <taxon>Glomeraceae</taxon>
        <taxon>Rhizophagus</taxon>
    </lineage>
</organism>
<dbReference type="Proteomes" id="UP000615446">
    <property type="component" value="Unassembled WGS sequence"/>
</dbReference>
<sequence length="106" mass="12023">MASTVAGFQIQMVPSWWYIDNQKDKDVVAEPCYFVNQVAVQNFLGVTLTPNSSTVPVTVTNILCCAARKKVKYREKIIVIHPGVRNQDLLERSEIQVDDNKENEPQ</sequence>
<comment type="caution">
    <text evidence="1">The sequence shown here is derived from an EMBL/GenBank/DDBJ whole genome shotgun (WGS) entry which is preliminary data.</text>
</comment>
<name>A0A8H3QRR9_9GLOM</name>
<evidence type="ECO:0000313" key="1">
    <source>
        <dbReference type="EMBL" id="GES89778.1"/>
    </source>
</evidence>
<proteinExistence type="predicted"/>
<dbReference type="AlphaFoldDB" id="A0A8H3QRR9"/>
<dbReference type="OrthoDB" id="2424227at2759"/>
<protein>
    <submittedName>
        <fullName evidence="1">Kinase-like domain-containing protein</fullName>
    </submittedName>
</protein>
<keyword evidence="1" id="KW-0418">Kinase</keyword>
<evidence type="ECO:0000313" key="2">
    <source>
        <dbReference type="Proteomes" id="UP000615446"/>
    </source>
</evidence>
<reference evidence="1" key="1">
    <citation type="submission" date="2019-10" db="EMBL/GenBank/DDBJ databases">
        <title>Conservation and host-specific expression of non-tandemly repeated heterogenous ribosome RNA gene in arbuscular mycorrhizal fungi.</title>
        <authorList>
            <person name="Maeda T."/>
            <person name="Kobayashi Y."/>
            <person name="Nakagawa T."/>
            <person name="Ezawa T."/>
            <person name="Yamaguchi K."/>
            <person name="Bino T."/>
            <person name="Nishimoto Y."/>
            <person name="Shigenobu S."/>
            <person name="Kawaguchi M."/>
        </authorList>
    </citation>
    <scope>NUCLEOTIDE SEQUENCE</scope>
    <source>
        <strain evidence="1">HR1</strain>
    </source>
</reference>
<dbReference type="GO" id="GO:0016301">
    <property type="term" value="F:kinase activity"/>
    <property type="evidence" value="ECO:0007669"/>
    <property type="project" value="UniProtKB-KW"/>
</dbReference>
<gene>
    <name evidence="1" type="ORF">RCL2_001665800</name>
</gene>